<evidence type="ECO:0000313" key="3">
    <source>
        <dbReference type="Proteomes" id="UP000789524"/>
    </source>
</evidence>
<dbReference type="EMBL" id="CAKASE010000050">
    <property type="protein sequence ID" value="CAG9563675.1"/>
    <property type="molecule type" value="Genomic_DNA"/>
</dbReference>
<name>A0A8J2QIC4_9NEOP</name>
<feature type="compositionally biased region" description="Basic and acidic residues" evidence="1">
    <location>
        <begin position="32"/>
        <end position="53"/>
    </location>
</feature>
<gene>
    <name evidence="2" type="ORF">DCHRY22_LOCUS4783</name>
</gene>
<protein>
    <submittedName>
        <fullName evidence="2">(African queen) hypothetical protein</fullName>
    </submittedName>
</protein>
<organism evidence="2 3">
    <name type="scientific">Danaus chrysippus</name>
    <name type="common">African queen</name>
    <dbReference type="NCBI Taxonomy" id="151541"/>
    <lineage>
        <taxon>Eukaryota</taxon>
        <taxon>Metazoa</taxon>
        <taxon>Ecdysozoa</taxon>
        <taxon>Arthropoda</taxon>
        <taxon>Hexapoda</taxon>
        <taxon>Insecta</taxon>
        <taxon>Pterygota</taxon>
        <taxon>Neoptera</taxon>
        <taxon>Endopterygota</taxon>
        <taxon>Lepidoptera</taxon>
        <taxon>Glossata</taxon>
        <taxon>Ditrysia</taxon>
        <taxon>Papilionoidea</taxon>
        <taxon>Nymphalidae</taxon>
        <taxon>Danainae</taxon>
        <taxon>Danaini</taxon>
        <taxon>Danaina</taxon>
        <taxon>Danaus</taxon>
        <taxon>Anosia</taxon>
    </lineage>
</organism>
<accession>A0A8J2QIC4</accession>
<reference evidence="2" key="1">
    <citation type="submission" date="2021-09" db="EMBL/GenBank/DDBJ databases">
        <authorList>
            <person name="Martin H S."/>
        </authorList>
    </citation>
    <scope>NUCLEOTIDE SEQUENCE</scope>
</reference>
<keyword evidence="3" id="KW-1185">Reference proteome</keyword>
<evidence type="ECO:0000256" key="1">
    <source>
        <dbReference type="SAM" id="MobiDB-lite"/>
    </source>
</evidence>
<evidence type="ECO:0000313" key="2">
    <source>
        <dbReference type="EMBL" id="CAG9563675.1"/>
    </source>
</evidence>
<sequence length="105" mass="11708">MAKLTPPVSPSPKQKETRRRGNKQCLFGVLRSHKDSPRPRLDTGRSSLRDRPTDSNSTVYSGDRLPAAHANYVERGKLPYGSLSLILCHLKLVEREALTQEAQGL</sequence>
<dbReference type="Proteomes" id="UP000789524">
    <property type="component" value="Unassembled WGS sequence"/>
</dbReference>
<dbReference type="AlphaFoldDB" id="A0A8J2QIC4"/>
<feature type="region of interest" description="Disordered" evidence="1">
    <location>
        <begin position="1"/>
        <end position="63"/>
    </location>
</feature>
<comment type="caution">
    <text evidence="2">The sequence shown here is derived from an EMBL/GenBank/DDBJ whole genome shotgun (WGS) entry which is preliminary data.</text>
</comment>
<proteinExistence type="predicted"/>